<organism evidence="1 2">
    <name type="scientific">Populus alba</name>
    <name type="common">White poplar</name>
    <dbReference type="NCBI Taxonomy" id="43335"/>
    <lineage>
        <taxon>Eukaryota</taxon>
        <taxon>Viridiplantae</taxon>
        <taxon>Streptophyta</taxon>
        <taxon>Embryophyta</taxon>
        <taxon>Tracheophyta</taxon>
        <taxon>Spermatophyta</taxon>
        <taxon>Magnoliopsida</taxon>
        <taxon>eudicotyledons</taxon>
        <taxon>Gunneridae</taxon>
        <taxon>Pentapetalae</taxon>
        <taxon>rosids</taxon>
        <taxon>fabids</taxon>
        <taxon>Malpighiales</taxon>
        <taxon>Salicaceae</taxon>
        <taxon>Saliceae</taxon>
        <taxon>Populus</taxon>
    </lineage>
</organism>
<dbReference type="Proteomes" id="UP000309997">
    <property type="component" value="Unassembled WGS sequence"/>
</dbReference>
<protein>
    <submittedName>
        <fullName evidence="1">Uncharacterized protein</fullName>
    </submittedName>
</protein>
<gene>
    <name evidence="1" type="ORF">D5086_032332</name>
</gene>
<evidence type="ECO:0000313" key="2">
    <source>
        <dbReference type="Proteomes" id="UP000309997"/>
    </source>
</evidence>
<proteinExistence type="predicted"/>
<evidence type="ECO:0000313" key="1">
    <source>
        <dbReference type="EMBL" id="KAL3566917.1"/>
    </source>
</evidence>
<keyword evidence="2" id="KW-1185">Reference proteome</keyword>
<comment type="caution">
    <text evidence="1">The sequence shown here is derived from an EMBL/GenBank/DDBJ whole genome shotgun (WGS) entry which is preliminary data.</text>
</comment>
<accession>A0ACC4AM00</accession>
<dbReference type="EMBL" id="RCHU02000018">
    <property type="protein sequence ID" value="KAL3566917.1"/>
    <property type="molecule type" value="Genomic_DNA"/>
</dbReference>
<reference evidence="1 2" key="1">
    <citation type="journal article" date="2024" name="Plant Biotechnol. J.">
        <title>Genome and CRISPR/Cas9 system of a widespread forest tree (Populus alba) in the world.</title>
        <authorList>
            <person name="Liu Y.J."/>
            <person name="Jiang P.F."/>
            <person name="Han X.M."/>
            <person name="Li X.Y."/>
            <person name="Wang H.M."/>
            <person name="Wang Y.J."/>
            <person name="Wang X.X."/>
            <person name="Zeng Q.Y."/>
        </authorList>
    </citation>
    <scope>NUCLEOTIDE SEQUENCE [LARGE SCALE GENOMIC DNA]</scope>
    <source>
        <strain evidence="2">cv. PAL-ZL1</strain>
    </source>
</reference>
<name>A0ACC4AM00_POPAL</name>
<sequence>MFLGRGKPEELPPSILCSAQLQLRWNDSSVGMLSTQLIGRDAISIVAPEARNYFGATKDPGIKSIFFT</sequence>